<dbReference type="AlphaFoldDB" id="A0AAD3RNM6"/>
<feature type="compositionally biased region" description="Low complexity" evidence="1">
    <location>
        <begin position="34"/>
        <end position="45"/>
    </location>
</feature>
<proteinExistence type="predicted"/>
<feature type="compositionally biased region" description="Low complexity" evidence="1">
    <location>
        <begin position="60"/>
        <end position="75"/>
    </location>
</feature>
<evidence type="ECO:0000313" key="3">
    <source>
        <dbReference type="Proteomes" id="UP001279410"/>
    </source>
</evidence>
<organism evidence="2 3">
    <name type="scientific">Lates japonicus</name>
    <name type="common">Japanese lates</name>
    <dbReference type="NCBI Taxonomy" id="270547"/>
    <lineage>
        <taxon>Eukaryota</taxon>
        <taxon>Metazoa</taxon>
        <taxon>Chordata</taxon>
        <taxon>Craniata</taxon>
        <taxon>Vertebrata</taxon>
        <taxon>Euteleostomi</taxon>
        <taxon>Actinopterygii</taxon>
        <taxon>Neopterygii</taxon>
        <taxon>Teleostei</taxon>
        <taxon>Neoteleostei</taxon>
        <taxon>Acanthomorphata</taxon>
        <taxon>Carangaria</taxon>
        <taxon>Carangaria incertae sedis</taxon>
        <taxon>Centropomidae</taxon>
        <taxon>Lates</taxon>
    </lineage>
</organism>
<evidence type="ECO:0000256" key="1">
    <source>
        <dbReference type="SAM" id="MobiDB-lite"/>
    </source>
</evidence>
<protein>
    <submittedName>
        <fullName evidence="2">Protein bassoon isoform X1</fullName>
    </submittedName>
</protein>
<sequence>MQRALGIDMTTPPKSQQQIHSPSHQAKPIGPGSQQPAPQPTQLQQHSPNSTESAHPATVQQQQQPQSQPYGQTQPHSQSQAILPVPTVSPVPVPDSHFSPSQDHRLSLTPHRVYRHYPGPGGPAYSDTQGPLSRA</sequence>
<name>A0AAD3RNM6_LATJO</name>
<feature type="compositionally biased region" description="Polar residues" evidence="1">
    <location>
        <begin position="12"/>
        <end position="24"/>
    </location>
</feature>
<gene>
    <name evidence="2" type="ORF">AKAME5_002639400</name>
</gene>
<dbReference type="EMBL" id="BRZM01002675">
    <property type="protein sequence ID" value="GLD75061.1"/>
    <property type="molecule type" value="Genomic_DNA"/>
</dbReference>
<evidence type="ECO:0000313" key="2">
    <source>
        <dbReference type="EMBL" id="GLD75061.1"/>
    </source>
</evidence>
<keyword evidence="3" id="KW-1185">Reference proteome</keyword>
<feature type="region of interest" description="Disordered" evidence="1">
    <location>
        <begin position="1"/>
        <end position="135"/>
    </location>
</feature>
<reference evidence="2" key="1">
    <citation type="submission" date="2022-08" db="EMBL/GenBank/DDBJ databases">
        <title>Genome sequencing of akame (Lates japonicus).</title>
        <authorList>
            <person name="Hashiguchi Y."/>
            <person name="Takahashi H."/>
        </authorList>
    </citation>
    <scope>NUCLEOTIDE SEQUENCE</scope>
    <source>
        <strain evidence="2">Kochi</strain>
    </source>
</reference>
<accession>A0AAD3RNM6</accession>
<feature type="compositionally biased region" description="Polar residues" evidence="1">
    <location>
        <begin position="126"/>
        <end position="135"/>
    </location>
</feature>
<comment type="caution">
    <text evidence="2">The sequence shown here is derived from an EMBL/GenBank/DDBJ whole genome shotgun (WGS) entry which is preliminary data.</text>
</comment>
<dbReference type="Proteomes" id="UP001279410">
    <property type="component" value="Unassembled WGS sequence"/>
</dbReference>